<dbReference type="Proteomes" id="UP000319931">
    <property type="component" value="Unassembled WGS sequence"/>
</dbReference>
<dbReference type="OrthoDB" id="7771794at2"/>
<dbReference type="Gene3D" id="3.90.25.10">
    <property type="entry name" value="UDP-galactose 4-epimerase, domain 1"/>
    <property type="match status" value="1"/>
</dbReference>
<evidence type="ECO:0000256" key="1">
    <source>
        <dbReference type="ARBA" id="ARBA00006328"/>
    </source>
</evidence>
<dbReference type="InterPro" id="IPR008030">
    <property type="entry name" value="NmrA-like"/>
</dbReference>
<reference evidence="4 5" key="1">
    <citation type="journal article" date="2019" name="Environ. Microbiol.">
        <title>Species interactions and distinct microbial communities in high Arctic permafrost affected cryosols are associated with the CH4 and CO2 gas fluxes.</title>
        <authorList>
            <person name="Altshuler I."/>
            <person name="Hamel J."/>
            <person name="Turney S."/>
            <person name="Magnuson E."/>
            <person name="Levesque R."/>
            <person name="Greer C."/>
            <person name="Whyte L.G."/>
        </authorList>
    </citation>
    <scope>NUCLEOTIDE SEQUENCE [LARGE SCALE GENOMIC DNA]</scope>
    <source>
        <strain evidence="4 5">E6.1</strain>
    </source>
</reference>
<dbReference type="SUPFAM" id="SSF51735">
    <property type="entry name" value="NAD(P)-binding Rossmann-fold domains"/>
    <property type="match status" value="1"/>
</dbReference>
<dbReference type="RefSeq" id="WP_140851139.1">
    <property type="nucleotide sequence ID" value="NZ_RCZC01000004.1"/>
</dbReference>
<sequence>MKKVLVTAAAGDTGRPTVERLLEKGFAVRAFVRKDDARAQKLRDIGAEVFLGDMGSLRDIRLAMEGVQLAYFCYPLAEGLVEAAVIFAQAAKEQKLELIVNMSHKQSRPYARSKASQNHWLSEQIFNWSGIPSVHLRVTFFAEWLLYIAPQIKYGRYLMPYNKDNRFAPLAAGDTAKIVAGIMTDPTRWAGQALPLHGPVEYSHEELAAEVSRVLGKDLKYEHVTVSTFLEAFGLQDATAMRKHFEAVTIDQQEGLLAGTDTTGVSIIGGPLTTVEEFINANRSAFELTYPRTTAA</sequence>
<protein>
    <submittedName>
        <fullName evidence="4">NmrA family transcriptional regulator</fullName>
    </submittedName>
</protein>
<keyword evidence="2" id="KW-0521">NADP</keyword>
<accession>A0A502FRH7</accession>
<dbReference type="EMBL" id="RCZC01000004">
    <property type="protein sequence ID" value="TPG52065.1"/>
    <property type="molecule type" value="Genomic_DNA"/>
</dbReference>
<organism evidence="4 5">
    <name type="scientific">Sphingomonas glacialis</name>
    <dbReference type="NCBI Taxonomy" id="658225"/>
    <lineage>
        <taxon>Bacteria</taxon>
        <taxon>Pseudomonadati</taxon>
        <taxon>Pseudomonadota</taxon>
        <taxon>Alphaproteobacteria</taxon>
        <taxon>Sphingomonadales</taxon>
        <taxon>Sphingomonadaceae</taxon>
        <taxon>Sphingomonas</taxon>
    </lineage>
</organism>
<dbReference type="Gene3D" id="3.40.50.720">
    <property type="entry name" value="NAD(P)-binding Rossmann-like Domain"/>
    <property type="match status" value="1"/>
</dbReference>
<comment type="similarity">
    <text evidence="1">Belongs to the NmrA-type oxidoreductase family.</text>
</comment>
<comment type="caution">
    <text evidence="4">The sequence shown here is derived from an EMBL/GenBank/DDBJ whole genome shotgun (WGS) entry which is preliminary data.</text>
</comment>
<dbReference type="AlphaFoldDB" id="A0A502FRH7"/>
<dbReference type="PANTHER" id="PTHR42748">
    <property type="entry name" value="NITROGEN METABOLITE REPRESSION PROTEIN NMRA FAMILY MEMBER"/>
    <property type="match status" value="1"/>
</dbReference>
<proteinExistence type="inferred from homology"/>
<dbReference type="InterPro" id="IPR036291">
    <property type="entry name" value="NAD(P)-bd_dom_sf"/>
</dbReference>
<evidence type="ECO:0000256" key="2">
    <source>
        <dbReference type="ARBA" id="ARBA00022857"/>
    </source>
</evidence>
<evidence type="ECO:0000313" key="4">
    <source>
        <dbReference type="EMBL" id="TPG52065.1"/>
    </source>
</evidence>
<dbReference type="Pfam" id="PF05368">
    <property type="entry name" value="NmrA"/>
    <property type="match status" value="1"/>
</dbReference>
<gene>
    <name evidence="4" type="ORF">EAH76_15215</name>
</gene>
<feature type="domain" description="NmrA-like" evidence="3">
    <location>
        <begin position="2"/>
        <end position="247"/>
    </location>
</feature>
<name>A0A502FRH7_9SPHN</name>
<evidence type="ECO:0000313" key="5">
    <source>
        <dbReference type="Proteomes" id="UP000319931"/>
    </source>
</evidence>
<dbReference type="InterPro" id="IPR051164">
    <property type="entry name" value="NmrA-like_oxidored"/>
</dbReference>
<keyword evidence="5" id="KW-1185">Reference proteome</keyword>
<dbReference type="PANTHER" id="PTHR42748:SF7">
    <property type="entry name" value="NMRA LIKE REDOX SENSOR 1-RELATED"/>
    <property type="match status" value="1"/>
</dbReference>
<evidence type="ECO:0000259" key="3">
    <source>
        <dbReference type="Pfam" id="PF05368"/>
    </source>
</evidence>